<evidence type="ECO:0000313" key="5">
    <source>
        <dbReference type="Proteomes" id="UP001519332"/>
    </source>
</evidence>
<reference evidence="4 5" key="1">
    <citation type="submission" date="2021-03" db="EMBL/GenBank/DDBJ databases">
        <title>Sequencing the genomes of 1000 actinobacteria strains.</title>
        <authorList>
            <person name="Klenk H.-P."/>
        </authorList>
    </citation>
    <scope>NUCLEOTIDE SEQUENCE [LARGE SCALE GENOMIC DNA]</scope>
    <source>
        <strain evidence="4 5">DSM 46670</strain>
    </source>
</reference>
<dbReference type="PANTHER" id="PTHR44942">
    <property type="entry name" value="METHYLTRANSF_11 DOMAIN-CONTAINING PROTEIN"/>
    <property type="match status" value="1"/>
</dbReference>
<dbReference type="InterPro" id="IPR029063">
    <property type="entry name" value="SAM-dependent_MTases_sf"/>
</dbReference>
<dbReference type="EMBL" id="JAGINW010000001">
    <property type="protein sequence ID" value="MBP2320354.1"/>
    <property type="molecule type" value="Genomic_DNA"/>
</dbReference>
<dbReference type="InterPro" id="IPR041698">
    <property type="entry name" value="Methyltransf_25"/>
</dbReference>
<dbReference type="RefSeq" id="WP_209634378.1">
    <property type="nucleotide sequence ID" value="NZ_JAGINW010000001.1"/>
</dbReference>
<feature type="domain" description="Methyltransferase" evidence="3">
    <location>
        <begin position="44"/>
        <end position="133"/>
    </location>
</feature>
<dbReference type="Gene3D" id="3.40.50.150">
    <property type="entry name" value="Vaccinia Virus protein VP39"/>
    <property type="match status" value="1"/>
</dbReference>
<dbReference type="SUPFAM" id="SSF53335">
    <property type="entry name" value="S-adenosyl-L-methionine-dependent methyltransferases"/>
    <property type="match status" value="1"/>
</dbReference>
<keyword evidence="2" id="KW-0808">Transferase</keyword>
<dbReference type="GO" id="GO:0008168">
    <property type="term" value="F:methyltransferase activity"/>
    <property type="evidence" value="ECO:0007669"/>
    <property type="project" value="UniProtKB-KW"/>
</dbReference>
<keyword evidence="1 4" id="KW-0489">Methyltransferase</keyword>
<evidence type="ECO:0000259" key="3">
    <source>
        <dbReference type="Pfam" id="PF13649"/>
    </source>
</evidence>
<accession>A0ABS4T7H1</accession>
<evidence type="ECO:0000313" key="4">
    <source>
        <dbReference type="EMBL" id="MBP2320354.1"/>
    </source>
</evidence>
<dbReference type="Pfam" id="PF13649">
    <property type="entry name" value="Methyltransf_25"/>
    <property type="match status" value="1"/>
</dbReference>
<dbReference type="GO" id="GO:0032259">
    <property type="term" value="P:methylation"/>
    <property type="evidence" value="ECO:0007669"/>
    <property type="project" value="UniProtKB-KW"/>
</dbReference>
<evidence type="ECO:0000256" key="2">
    <source>
        <dbReference type="ARBA" id="ARBA00022679"/>
    </source>
</evidence>
<comment type="caution">
    <text evidence="4">The sequence shown here is derived from an EMBL/GenBank/DDBJ whole genome shotgun (WGS) entry which is preliminary data.</text>
</comment>
<dbReference type="InterPro" id="IPR051052">
    <property type="entry name" value="Diverse_substrate_MTase"/>
</dbReference>
<organism evidence="4 5">
    <name type="scientific">Kibdelosporangium banguiense</name>
    <dbReference type="NCBI Taxonomy" id="1365924"/>
    <lineage>
        <taxon>Bacteria</taxon>
        <taxon>Bacillati</taxon>
        <taxon>Actinomycetota</taxon>
        <taxon>Actinomycetes</taxon>
        <taxon>Pseudonocardiales</taxon>
        <taxon>Pseudonocardiaceae</taxon>
        <taxon>Kibdelosporangium</taxon>
    </lineage>
</organism>
<protein>
    <submittedName>
        <fullName evidence="4">SAM-dependent methyltransferase</fullName>
    </submittedName>
</protein>
<evidence type="ECO:0000256" key="1">
    <source>
        <dbReference type="ARBA" id="ARBA00022603"/>
    </source>
</evidence>
<name>A0ABS4T7H1_9PSEU</name>
<proteinExistence type="predicted"/>
<keyword evidence="5" id="KW-1185">Reference proteome</keyword>
<dbReference type="PANTHER" id="PTHR44942:SF4">
    <property type="entry name" value="METHYLTRANSFERASE TYPE 11 DOMAIN-CONTAINING PROTEIN"/>
    <property type="match status" value="1"/>
</dbReference>
<dbReference type="CDD" id="cd02440">
    <property type="entry name" value="AdoMet_MTases"/>
    <property type="match status" value="1"/>
</dbReference>
<gene>
    <name evidence="4" type="ORF">JOF56_000739</name>
</gene>
<dbReference type="Proteomes" id="UP001519332">
    <property type="component" value="Unassembled WGS sequence"/>
</dbReference>
<sequence>MWSWDPSLYAGSAAYYSKGRVPYPPELADALATELGLDGSGRLLDVGCGPGSLTLLLAGFFAEAVGVDADQGMIDEAIRLSGERANTRWVHIRAEDLPASLGVFRVVTFAQSFHWMDRARVAATVRGMLEAGGACVHVHAVTHEGVEGADSPPNKAMAELVRKYLGPVRRAGKGHLPQGTVGGESEIYRAAGFSGPQRIEVPGRVVARTTDEVVAKVYSLSSSTPHLFGDKRADFEAELRQLLHEASPNGTFSEQMLETALDIWRP</sequence>